<evidence type="ECO:0000256" key="7">
    <source>
        <dbReference type="ARBA" id="ARBA00022763"/>
    </source>
</evidence>
<keyword evidence="9" id="KW-0234">DNA repair</keyword>
<evidence type="ECO:0000256" key="9">
    <source>
        <dbReference type="ARBA" id="ARBA00023204"/>
    </source>
</evidence>
<evidence type="ECO:0000256" key="11">
    <source>
        <dbReference type="ARBA" id="ARBA00049244"/>
    </source>
</evidence>
<dbReference type="Pfam" id="PF11799">
    <property type="entry name" value="IMS_C"/>
    <property type="match status" value="1"/>
</dbReference>
<comment type="function">
    <text evidence="10">Poorly processive, error-prone DNA polymerase involved in untargeted mutagenesis. Copies undamaged DNA at stalled replication forks, which arise in vivo from mismatched or misaligned primer ends. These misaligned primers can be extended by PolIV. Exhibits no 3'-5' exonuclease (proofreading) activity. May be involved in translesional synthesis, in conjunction with the beta clamp from PolIII.</text>
</comment>
<dbReference type="GO" id="GO:0003684">
    <property type="term" value="F:damaged DNA binding"/>
    <property type="evidence" value="ECO:0007669"/>
    <property type="project" value="InterPro"/>
</dbReference>
<sequence length="415" mass="46851">MRKPETITTAFIDFDGFFAGVEEQARPALRGKPIGIIPFEHTSATCVIAANIKAKRMGVKSIMPVTEARRVCPDIQLVPQSPDLYERAHQKLLLTIEKEIPVEAICSIDELSCRLDPADIAAPEALAARIKARIRTEVGPYLTCSIGMAPNRQLAKIASDMDKPDGLTIFHPADLPGRLFDLMLDDIPGVGKRMRTRLNMAGIATVEDLWRSEPKRLRGIWGNVTGERMWYALHGYDVKADPTQRSMFGHGRVLPPEWRDFDHAYDCARLLTIKAARRLRRARLCARKFGLWLKMRDDGWSGESYIGDVNDDHSAVYALTRLWQAARQELPKNSRFIQVHVALYHLSPEGHQQEDLFLSQDKNRGKWHSLSHAMDQLNNRYAKSLVTLGFWTPPPGGYAGGKISFTRIPEAADFW</sequence>
<evidence type="ECO:0000256" key="1">
    <source>
        <dbReference type="ARBA" id="ARBA00010945"/>
    </source>
</evidence>
<dbReference type="PROSITE" id="PS50173">
    <property type="entry name" value="UMUC"/>
    <property type="match status" value="1"/>
</dbReference>
<keyword evidence="4" id="KW-0808">Transferase</keyword>
<keyword evidence="8" id="KW-0460">Magnesium</keyword>
<dbReference type="GO" id="GO:0042276">
    <property type="term" value="P:error-prone translesion synthesis"/>
    <property type="evidence" value="ECO:0007669"/>
    <property type="project" value="TreeGrafter"/>
</dbReference>
<evidence type="ECO:0000256" key="3">
    <source>
        <dbReference type="ARBA" id="ARBA00012417"/>
    </source>
</evidence>
<dbReference type="EC" id="2.7.7.7" evidence="3"/>
<dbReference type="InterPro" id="IPR001126">
    <property type="entry name" value="UmuC"/>
</dbReference>
<dbReference type="GO" id="GO:0005829">
    <property type="term" value="C:cytosol"/>
    <property type="evidence" value="ECO:0007669"/>
    <property type="project" value="TreeGrafter"/>
</dbReference>
<comment type="similarity">
    <text evidence="1">Belongs to the DNA polymerase type-Y family.</text>
</comment>
<reference evidence="13" key="2">
    <citation type="submission" date="2020-09" db="EMBL/GenBank/DDBJ databases">
        <authorList>
            <person name="Sun Q."/>
            <person name="Kim S."/>
        </authorList>
    </citation>
    <scope>NUCLEOTIDE SEQUENCE</scope>
    <source>
        <strain evidence="13">KCTC 42590</strain>
    </source>
</reference>
<dbReference type="InterPro" id="IPR017961">
    <property type="entry name" value="DNA_pol_Y-fam_little_finger"/>
</dbReference>
<dbReference type="Pfam" id="PF00817">
    <property type="entry name" value="IMS"/>
    <property type="match status" value="1"/>
</dbReference>
<gene>
    <name evidence="13" type="primary">dinB</name>
    <name evidence="13" type="ORF">GCM10017044_19570</name>
</gene>
<comment type="subunit">
    <text evidence="2">Monomer.</text>
</comment>
<comment type="catalytic activity">
    <reaction evidence="11">
        <text>DNA(n) + a 2'-deoxyribonucleoside 5'-triphosphate = DNA(n+1) + diphosphate</text>
        <dbReference type="Rhea" id="RHEA:22508"/>
        <dbReference type="Rhea" id="RHEA-COMP:17339"/>
        <dbReference type="Rhea" id="RHEA-COMP:17340"/>
        <dbReference type="ChEBI" id="CHEBI:33019"/>
        <dbReference type="ChEBI" id="CHEBI:61560"/>
        <dbReference type="ChEBI" id="CHEBI:173112"/>
        <dbReference type="EC" id="2.7.7.7"/>
    </reaction>
</comment>
<dbReference type="FunFam" id="3.40.1170.60:FF:000003">
    <property type="entry name" value="DNA polymerase eta"/>
    <property type="match status" value="1"/>
</dbReference>
<dbReference type="Pfam" id="PF21999">
    <property type="entry name" value="IMS_HHH_1"/>
    <property type="match status" value="1"/>
</dbReference>
<keyword evidence="6" id="KW-0479">Metal-binding</keyword>
<evidence type="ECO:0000256" key="10">
    <source>
        <dbReference type="ARBA" id="ARBA00025589"/>
    </source>
</evidence>
<dbReference type="RefSeq" id="WP_191252433.1">
    <property type="nucleotide sequence ID" value="NZ_BNCI01000002.1"/>
</dbReference>
<proteinExistence type="inferred from homology"/>
<keyword evidence="7" id="KW-0227">DNA damage</keyword>
<dbReference type="CDD" id="cd00424">
    <property type="entry name" value="PolY"/>
    <property type="match status" value="1"/>
</dbReference>
<evidence type="ECO:0000256" key="8">
    <source>
        <dbReference type="ARBA" id="ARBA00022842"/>
    </source>
</evidence>
<dbReference type="GO" id="GO:0009432">
    <property type="term" value="P:SOS response"/>
    <property type="evidence" value="ECO:0007669"/>
    <property type="project" value="TreeGrafter"/>
</dbReference>
<reference evidence="13" key="1">
    <citation type="journal article" date="2014" name="Int. J. Syst. Evol. Microbiol.">
        <title>Complete genome sequence of Corynebacterium casei LMG S-19264T (=DSM 44701T), isolated from a smear-ripened cheese.</title>
        <authorList>
            <consortium name="US DOE Joint Genome Institute (JGI-PGF)"/>
            <person name="Walter F."/>
            <person name="Albersmeier A."/>
            <person name="Kalinowski J."/>
            <person name="Ruckert C."/>
        </authorList>
    </citation>
    <scope>NUCLEOTIDE SEQUENCE</scope>
    <source>
        <strain evidence="13">KCTC 42590</strain>
    </source>
</reference>
<dbReference type="InterPro" id="IPR043502">
    <property type="entry name" value="DNA/RNA_pol_sf"/>
</dbReference>
<organism evidence="13 14">
    <name type="scientific">Kordiimonas sediminis</name>
    <dbReference type="NCBI Taxonomy" id="1735581"/>
    <lineage>
        <taxon>Bacteria</taxon>
        <taxon>Pseudomonadati</taxon>
        <taxon>Pseudomonadota</taxon>
        <taxon>Alphaproteobacteria</taxon>
        <taxon>Kordiimonadales</taxon>
        <taxon>Kordiimonadaceae</taxon>
        <taxon>Kordiimonas</taxon>
    </lineage>
</organism>
<evidence type="ECO:0000256" key="2">
    <source>
        <dbReference type="ARBA" id="ARBA00011245"/>
    </source>
</evidence>
<dbReference type="Gene3D" id="3.40.1170.60">
    <property type="match status" value="1"/>
</dbReference>
<protein>
    <recommendedName>
        <fullName evidence="3">DNA-directed DNA polymerase</fullName>
        <ecNumber evidence="3">2.7.7.7</ecNumber>
    </recommendedName>
</protein>
<dbReference type="AlphaFoldDB" id="A0A919AUR3"/>
<dbReference type="Gene3D" id="3.30.70.270">
    <property type="match status" value="1"/>
</dbReference>
<accession>A0A919AUR3</accession>
<dbReference type="PANTHER" id="PTHR11076">
    <property type="entry name" value="DNA REPAIR POLYMERASE UMUC / TRANSFERASE FAMILY MEMBER"/>
    <property type="match status" value="1"/>
</dbReference>
<dbReference type="Gene3D" id="1.10.150.20">
    <property type="entry name" value="5' to 3' exonuclease, C-terminal subdomain"/>
    <property type="match status" value="1"/>
</dbReference>
<dbReference type="PANTHER" id="PTHR11076:SF34">
    <property type="entry name" value="PROTEIN UMUC"/>
    <property type="match status" value="1"/>
</dbReference>
<feature type="domain" description="UmuC" evidence="12">
    <location>
        <begin position="9"/>
        <end position="191"/>
    </location>
</feature>
<dbReference type="Proteomes" id="UP000630923">
    <property type="component" value="Unassembled WGS sequence"/>
</dbReference>
<dbReference type="InterPro" id="IPR053848">
    <property type="entry name" value="IMS_HHH_1"/>
</dbReference>
<evidence type="ECO:0000313" key="13">
    <source>
        <dbReference type="EMBL" id="GHF24896.1"/>
    </source>
</evidence>
<dbReference type="InterPro" id="IPR050116">
    <property type="entry name" value="DNA_polymerase-Y"/>
</dbReference>
<evidence type="ECO:0000256" key="6">
    <source>
        <dbReference type="ARBA" id="ARBA00022723"/>
    </source>
</evidence>
<dbReference type="InterPro" id="IPR043128">
    <property type="entry name" value="Rev_trsase/Diguanyl_cyclase"/>
</dbReference>
<evidence type="ECO:0000256" key="5">
    <source>
        <dbReference type="ARBA" id="ARBA00022695"/>
    </source>
</evidence>
<dbReference type="GO" id="GO:0046872">
    <property type="term" value="F:metal ion binding"/>
    <property type="evidence" value="ECO:0007669"/>
    <property type="project" value="UniProtKB-KW"/>
</dbReference>
<keyword evidence="14" id="KW-1185">Reference proteome</keyword>
<dbReference type="GO" id="GO:0003887">
    <property type="term" value="F:DNA-directed DNA polymerase activity"/>
    <property type="evidence" value="ECO:0007669"/>
    <property type="project" value="InterPro"/>
</dbReference>
<keyword evidence="5" id="KW-0548">Nucleotidyltransferase</keyword>
<dbReference type="GO" id="GO:0006281">
    <property type="term" value="P:DNA repair"/>
    <property type="evidence" value="ECO:0007669"/>
    <property type="project" value="UniProtKB-KW"/>
</dbReference>
<evidence type="ECO:0000256" key="4">
    <source>
        <dbReference type="ARBA" id="ARBA00022679"/>
    </source>
</evidence>
<dbReference type="SUPFAM" id="SSF56672">
    <property type="entry name" value="DNA/RNA polymerases"/>
    <property type="match status" value="1"/>
</dbReference>
<name>A0A919AUR3_9PROT</name>
<evidence type="ECO:0000259" key="12">
    <source>
        <dbReference type="PROSITE" id="PS50173"/>
    </source>
</evidence>
<comment type="caution">
    <text evidence="13">The sequence shown here is derived from an EMBL/GenBank/DDBJ whole genome shotgun (WGS) entry which is preliminary data.</text>
</comment>
<evidence type="ECO:0000313" key="14">
    <source>
        <dbReference type="Proteomes" id="UP000630923"/>
    </source>
</evidence>
<dbReference type="EMBL" id="BNCI01000002">
    <property type="protein sequence ID" value="GHF24896.1"/>
    <property type="molecule type" value="Genomic_DNA"/>
</dbReference>